<sequence length="308" mass="35007">MGEVNSTMGQAKVAKAMFEAKYYRGSVLEVTDWEPKSMKIPKLEQITLKQIKLGSFNGAIVFVVSTDCSSDVEAICKIYDDMLSPSTLRCSTGDGRNSLGQRLITGAYAFKEEKPVYERLRSKPEIIQGITPEYYGHGKIKTGSGDEWSIILIEHVCGKTLDQVDPAKLERDQRRVIMRKLIEADSDIMYYGRVVHKDLAPRNVIVETRTVHSGGNETEEIPEDPRVCLIDFVNSVFLEKAKNGRLWNPIFRWSWKWEEWAADESGAGGWLDRDDAENWMWEEWGKGKPEKGYRAVEKDDVIKVCGSL</sequence>
<comment type="subunit">
    <text evidence="2">Component of the EKC/KEOPS complex composed of at least BUD32, CGI121, GON7, KAE1 and PCC1; the whole complex dimerizes.</text>
</comment>
<evidence type="ECO:0000256" key="5">
    <source>
        <dbReference type="ARBA" id="ARBA00019973"/>
    </source>
</evidence>
<dbReference type="PROSITE" id="PS00109">
    <property type="entry name" value="PROTEIN_KINASE_TYR"/>
    <property type="match status" value="1"/>
</dbReference>
<name>A0A6A6HR42_9PLEO</name>
<keyword evidence="12" id="KW-1185">Reference proteome</keyword>
<evidence type="ECO:0000256" key="8">
    <source>
        <dbReference type="ARBA" id="ARBA00047899"/>
    </source>
</evidence>
<evidence type="ECO:0000256" key="4">
    <source>
        <dbReference type="ARBA" id="ARBA00013948"/>
    </source>
</evidence>
<dbReference type="GO" id="GO:0004674">
    <property type="term" value="F:protein serine/threonine kinase activity"/>
    <property type="evidence" value="ECO:0007669"/>
    <property type="project" value="UniProtKB-EC"/>
</dbReference>
<organism evidence="11 12">
    <name type="scientific">Trematosphaeria pertusa</name>
    <dbReference type="NCBI Taxonomy" id="390896"/>
    <lineage>
        <taxon>Eukaryota</taxon>
        <taxon>Fungi</taxon>
        <taxon>Dikarya</taxon>
        <taxon>Ascomycota</taxon>
        <taxon>Pezizomycotina</taxon>
        <taxon>Dothideomycetes</taxon>
        <taxon>Pleosporomycetidae</taxon>
        <taxon>Pleosporales</taxon>
        <taxon>Massarineae</taxon>
        <taxon>Trematosphaeriaceae</taxon>
        <taxon>Trematosphaeria</taxon>
    </lineage>
</organism>
<accession>A0A6A6HR42</accession>
<dbReference type="InterPro" id="IPR011009">
    <property type="entry name" value="Kinase-like_dom_sf"/>
</dbReference>
<reference evidence="11" key="1">
    <citation type="journal article" date="2020" name="Stud. Mycol.">
        <title>101 Dothideomycetes genomes: a test case for predicting lifestyles and emergence of pathogens.</title>
        <authorList>
            <person name="Haridas S."/>
            <person name="Albert R."/>
            <person name="Binder M."/>
            <person name="Bloem J."/>
            <person name="Labutti K."/>
            <person name="Salamov A."/>
            <person name="Andreopoulos B."/>
            <person name="Baker S."/>
            <person name="Barry K."/>
            <person name="Bills G."/>
            <person name="Bluhm B."/>
            <person name="Cannon C."/>
            <person name="Castanera R."/>
            <person name="Culley D."/>
            <person name="Daum C."/>
            <person name="Ezra D."/>
            <person name="Gonzalez J."/>
            <person name="Henrissat B."/>
            <person name="Kuo A."/>
            <person name="Liang C."/>
            <person name="Lipzen A."/>
            <person name="Lutzoni F."/>
            <person name="Magnuson J."/>
            <person name="Mondo S."/>
            <person name="Nolan M."/>
            <person name="Ohm R."/>
            <person name="Pangilinan J."/>
            <person name="Park H.-J."/>
            <person name="Ramirez L."/>
            <person name="Alfaro M."/>
            <person name="Sun H."/>
            <person name="Tritt A."/>
            <person name="Yoshinaga Y."/>
            <person name="Zwiers L.-H."/>
            <person name="Turgeon B."/>
            <person name="Goodwin S."/>
            <person name="Spatafora J."/>
            <person name="Crous P."/>
            <person name="Grigoriev I."/>
        </authorList>
    </citation>
    <scope>NUCLEOTIDE SEQUENCE</scope>
    <source>
        <strain evidence="11">CBS 122368</strain>
    </source>
</reference>
<dbReference type="OrthoDB" id="4267316at2759"/>
<protein>
    <recommendedName>
        <fullName evidence="5">EKC/KEOPS complex subunit BUD32</fullName>
        <ecNumber evidence="3">2.7.11.1</ecNumber>
    </recommendedName>
    <alternativeName>
        <fullName evidence="6 7">Atypical Serine/threonine protein kinase BUD32</fullName>
    </alternativeName>
    <alternativeName>
        <fullName evidence="4">EKC/KEOPS complex subunit bud32</fullName>
    </alternativeName>
</protein>
<dbReference type="PROSITE" id="PS50011">
    <property type="entry name" value="PROTEIN_KINASE_DOM"/>
    <property type="match status" value="1"/>
</dbReference>
<evidence type="ECO:0000256" key="6">
    <source>
        <dbReference type="ARBA" id="ARBA00030980"/>
    </source>
</evidence>
<evidence type="ECO:0000256" key="2">
    <source>
        <dbReference type="ARBA" id="ARBA00011534"/>
    </source>
</evidence>
<dbReference type="EC" id="2.7.11.1" evidence="3"/>
<dbReference type="SUPFAM" id="SSF56112">
    <property type="entry name" value="Protein kinase-like (PK-like)"/>
    <property type="match status" value="1"/>
</dbReference>
<comment type="function">
    <text evidence="1">Component of the EKC/KEOPS complex that is required for the formation of a threonylcarbamoyl group on adenosine at position 37 (t(6)A37) in tRNAs that read codons beginning with adenine. The complex is probably involved in the transfer of the threonylcarbamoyl moiety of threonylcarbamoyl-AMP (TC-AMP) to the N6 group of A37. BUD32 has ATPase activity in the context of the EKC/KEOPS complex and likely plays a supporting role to the catalytic subunit KAE1. The EKC/KEOPS complex also promotes both telomere uncapping and telomere elongation. The complex is required for efficient recruitment of transcriptional coactivators.</text>
</comment>
<dbReference type="EMBL" id="ML987222">
    <property type="protein sequence ID" value="KAF2240268.1"/>
    <property type="molecule type" value="Genomic_DNA"/>
</dbReference>
<evidence type="ECO:0000256" key="7">
    <source>
        <dbReference type="ARBA" id="ARBA00033194"/>
    </source>
</evidence>
<dbReference type="InterPro" id="IPR000719">
    <property type="entry name" value="Prot_kinase_dom"/>
</dbReference>
<dbReference type="Proteomes" id="UP000800094">
    <property type="component" value="Unassembled WGS sequence"/>
</dbReference>
<comment type="catalytic activity">
    <reaction evidence="8">
        <text>L-threonyl-[protein] + ATP = O-phospho-L-threonyl-[protein] + ADP + H(+)</text>
        <dbReference type="Rhea" id="RHEA:46608"/>
        <dbReference type="Rhea" id="RHEA-COMP:11060"/>
        <dbReference type="Rhea" id="RHEA-COMP:11605"/>
        <dbReference type="ChEBI" id="CHEBI:15378"/>
        <dbReference type="ChEBI" id="CHEBI:30013"/>
        <dbReference type="ChEBI" id="CHEBI:30616"/>
        <dbReference type="ChEBI" id="CHEBI:61977"/>
        <dbReference type="ChEBI" id="CHEBI:456216"/>
        <dbReference type="EC" id="2.7.11.1"/>
    </reaction>
</comment>
<dbReference type="GeneID" id="54589420"/>
<evidence type="ECO:0000256" key="3">
    <source>
        <dbReference type="ARBA" id="ARBA00012513"/>
    </source>
</evidence>
<dbReference type="AlphaFoldDB" id="A0A6A6HR42"/>
<dbReference type="InterPro" id="IPR008266">
    <property type="entry name" value="Tyr_kinase_AS"/>
</dbReference>
<evidence type="ECO:0000313" key="12">
    <source>
        <dbReference type="Proteomes" id="UP000800094"/>
    </source>
</evidence>
<gene>
    <name evidence="11" type="ORF">BU26DRAFT_611796</name>
</gene>
<evidence type="ECO:0000313" key="11">
    <source>
        <dbReference type="EMBL" id="KAF2240268.1"/>
    </source>
</evidence>
<evidence type="ECO:0000256" key="1">
    <source>
        <dbReference type="ARBA" id="ARBA00003747"/>
    </source>
</evidence>
<dbReference type="RefSeq" id="XP_033675272.1">
    <property type="nucleotide sequence ID" value="XM_033836090.1"/>
</dbReference>
<feature type="domain" description="Protein kinase" evidence="10">
    <location>
        <begin position="45"/>
        <end position="308"/>
    </location>
</feature>
<evidence type="ECO:0000259" key="10">
    <source>
        <dbReference type="PROSITE" id="PS50011"/>
    </source>
</evidence>
<comment type="catalytic activity">
    <reaction evidence="9">
        <text>L-seryl-[protein] + ATP = O-phospho-L-seryl-[protein] + ADP + H(+)</text>
        <dbReference type="Rhea" id="RHEA:17989"/>
        <dbReference type="Rhea" id="RHEA-COMP:9863"/>
        <dbReference type="Rhea" id="RHEA-COMP:11604"/>
        <dbReference type="ChEBI" id="CHEBI:15378"/>
        <dbReference type="ChEBI" id="CHEBI:29999"/>
        <dbReference type="ChEBI" id="CHEBI:30616"/>
        <dbReference type="ChEBI" id="CHEBI:83421"/>
        <dbReference type="ChEBI" id="CHEBI:456216"/>
        <dbReference type="EC" id="2.7.11.1"/>
    </reaction>
</comment>
<proteinExistence type="predicted"/>
<evidence type="ECO:0000256" key="9">
    <source>
        <dbReference type="ARBA" id="ARBA00048679"/>
    </source>
</evidence>
<dbReference type="GO" id="GO:0005524">
    <property type="term" value="F:ATP binding"/>
    <property type="evidence" value="ECO:0007669"/>
    <property type="project" value="InterPro"/>
</dbReference>